<name>A0A1D1YCW2_9ARAE</name>
<organism evidence="3">
    <name type="scientific">Anthurium amnicola</name>
    <dbReference type="NCBI Taxonomy" id="1678845"/>
    <lineage>
        <taxon>Eukaryota</taxon>
        <taxon>Viridiplantae</taxon>
        <taxon>Streptophyta</taxon>
        <taxon>Embryophyta</taxon>
        <taxon>Tracheophyta</taxon>
        <taxon>Spermatophyta</taxon>
        <taxon>Magnoliopsida</taxon>
        <taxon>Liliopsida</taxon>
        <taxon>Araceae</taxon>
        <taxon>Pothoideae</taxon>
        <taxon>Potheae</taxon>
        <taxon>Anthurium</taxon>
    </lineage>
</organism>
<sequence>MKFSAILFGAALYLFSSVEATIVTNTPFNSITWNGGDNEKVIWADDGKTPKLADLGITTVDLMVGGDKNQVLAANIDKVPATDKQIQYLVPKTVGPPGNFYFIRYTSAKGGPFFSGLFTIKNVNGNIAGFDPKNPNASNNTTTTTPNNATVSNNATAPN</sequence>
<keyword evidence="2" id="KW-0732">Signal</keyword>
<accession>A0A1D1YCW2</accession>
<evidence type="ECO:0000313" key="3">
    <source>
        <dbReference type="EMBL" id="JAT52483.1"/>
    </source>
</evidence>
<feature type="compositionally biased region" description="Low complexity" evidence="1">
    <location>
        <begin position="134"/>
        <end position="159"/>
    </location>
</feature>
<protein>
    <submittedName>
        <fullName evidence="3">Imidazoleglycerol-phosphate dehydratase</fullName>
    </submittedName>
</protein>
<evidence type="ECO:0000256" key="1">
    <source>
        <dbReference type="SAM" id="MobiDB-lite"/>
    </source>
</evidence>
<dbReference type="GO" id="GO:0042546">
    <property type="term" value="P:cell wall biogenesis"/>
    <property type="evidence" value="ECO:0007669"/>
    <property type="project" value="InterPro"/>
</dbReference>
<dbReference type="GO" id="GO:0006078">
    <property type="term" value="P:(1-&gt;6)-beta-D-glucan biosynthetic process"/>
    <property type="evidence" value="ECO:0007669"/>
    <property type="project" value="InterPro"/>
</dbReference>
<feature type="chain" id="PRO_5008900114" evidence="2">
    <location>
        <begin position="21"/>
        <end position="159"/>
    </location>
</feature>
<gene>
    <name evidence="3" type="primary">hisB_8</name>
    <name evidence="3" type="ORF">g.131526</name>
</gene>
<dbReference type="AlphaFoldDB" id="A0A1D1YCW2"/>
<dbReference type="PANTHER" id="PTHR28154">
    <property type="entry name" value="CELL WALL SYNTHESIS PROTEIN KNH1-RELATED"/>
    <property type="match status" value="1"/>
</dbReference>
<dbReference type="EMBL" id="GDJX01015453">
    <property type="protein sequence ID" value="JAT52483.1"/>
    <property type="molecule type" value="Transcribed_RNA"/>
</dbReference>
<evidence type="ECO:0000256" key="2">
    <source>
        <dbReference type="SAM" id="SignalP"/>
    </source>
</evidence>
<feature type="non-terminal residue" evidence="3">
    <location>
        <position position="159"/>
    </location>
</feature>
<reference evidence="3" key="1">
    <citation type="submission" date="2015-07" db="EMBL/GenBank/DDBJ databases">
        <title>Transcriptome Assembly of Anthurium amnicola.</title>
        <authorList>
            <person name="Suzuki J."/>
        </authorList>
    </citation>
    <scope>NUCLEOTIDE SEQUENCE</scope>
</reference>
<dbReference type="InterPro" id="IPR045328">
    <property type="entry name" value="Kre9/Knh1"/>
</dbReference>
<proteinExistence type="predicted"/>
<dbReference type="PANTHER" id="PTHR28154:SF1">
    <property type="entry name" value="CELL WALL SYNTHESIS PROTEIN KNH1-RELATED"/>
    <property type="match status" value="1"/>
</dbReference>
<feature type="signal peptide" evidence="2">
    <location>
        <begin position="1"/>
        <end position="20"/>
    </location>
</feature>
<feature type="region of interest" description="Disordered" evidence="1">
    <location>
        <begin position="131"/>
        <end position="159"/>
    </location>
</feature>